<evidence type="ECO:0000313" key="2">
    <source>
        <dbReference type="EMBL" id="KAJ7027761.1"/>
    </source>
</evidence>
<dbReference type="InterPro" id="IPR025337">
    <property type="entry name" value="Questin_oxidase-like"/>
</dbReference>
<keyword evidence="1" id="KW-0560">Oxidoreductase</keyword>
<protein>
    <submittedName>
        <fullName evidence="2">Uncharacterized protein</fullName>
    </submittedName>
</protein>
<dbReference type="GO" id="GO:0016491">
    <property type="term" value="F:oxidoreductase activity"/>
    <property type="evidence" value="ECO:0007669"/>
    <property type="project" value="UniProtKB-KW"/>
</dbReference>
<gene>
    <name evidence="2" type="ORF">C8F04DRAFT_1121261</name>
</gene>
<dbReference type="Proteomes" id="UP001218188">
    <property type="component" value="Unassembled WGS sequence"/>
</dbReference>
<accession>A0AAD6SJ19</accession>
<proteinExistence type="predicted"/>
<evidence type="ECO:0000313" key="3">
    <source>
        <dbReference type="Proteomes" id="UP001218188"/>
    </source>
</evidence>
<comment type="caution">
    <text evidence="2">The sequence shown here is derived from an EMBL/GenBank/DDBJ whole genome shotgun (WGS) entry which is preliminary data.</text>
</comment>
<sequence>MNALPMKPLQPGLVSIPGATPESTAFVAEVLYEDFMAHHCFYNERNRANHLSHHYERPLHLNGTPANEANKIDETNWTSKLGKENANIYPQYLSFFSTEIAKHGVSGALEHYVFSSDANANGTLMLARFIAGVLHPLIETGFGIEFGQDFMVAQGLAQAALTAPLAASVMDSSGVPEIDAGRSTTLLSLLDELYDSPEFSPMPNATERSTTEGLEKWVAFNPDRIAAIRNIYAKWTFQLETEDFGKKVEECMWQATLLLGATGKVGREPQMDFYLMHFLTGSLSLGVIVDAIRSPLHKAQLLQTYARTPNSMSGTVGHGSPWLALLNNATMHTEPHVVKSIRALFYYAQKYGGTPAGGVIGALDGAGKETHQGTASLDGTLFVRVAGTMTNAVGWVTHGENERFWDFSGWEED</sequence>
<dbReference type="EMBL" id="JARJCM010000119">
    <property type="protein sequence ID" value="KAJ7027761.1"/>
    <property type="molecule type" value="Genomic_DNA"/>
</dbReference>
<organism evidence="2 3">
    <name type="scientific">Mycena alexandri</name>
    <dbReference type="NCBI Taxonomy" id="1745969"/>
    <lineage>
        <taxon>Eukaryota</taxon>
        <taxon>Fungi</taxon>
        <taxon>Dikarya</taxon>
        <taxon>Basidiomycota</taxon>
        <taxon>Agaricomycotina</taxon>
        <taxon>Agaricomycetes</taxon>
        <taxon>Agaricomycetidae</taxon>
        <taxon>Agaricales</taxon>
        <taxon>Marasmiineae</taxon>
        <taxon>Mycenaceae</taxon>
        <taxon>Mycena</taxon>
    </lineage>
</organism>
<dbReference type="PANTHER" id="PTHR35870">
    <property type="entry name" value="PROTEIN, PUTATIVE (AFU_ORTHOLOGUE AFUA_5G03330)-RELATED"/>
    <property type="match status" value="1"/>
</dbReference>
<name>A0AAD6SJ19_9AGAR</name>
<dbReference type="PANTHER" id="PTHR35870:SF1">
    <property type="entry name" value="PROTEIN, PUTATIVE (AFU_ORTHOLOGUE AFUA_5G03330)-RELATED"/>
    <property type="match status" value="1"/>
</dbReference>
<evidence type="ECO:0000256" key="1">
    <source>
        <dbReference type="ARBA" id="ARBA00023002"/>
    </source>
</evidence>
<dbReference type="Pfam" id="PF14027">
    <property type="entry name" value="Questin_oxidase"/>
    <property type="match status" value="1"/>
</dbReference>
<keyword evidence="3" id="KW-1185">Reference proteome</keyword>
<reference evidence="2" key="1">
    <citation type="submission" date="2023-03" db="EMBL/GenBank/DDBJ databases">
        <title>Massive genome expansion in bonnet fungi (Mycena s.s.) driven by repeated elements and novel gene families across ecological guilds.</title>
        <authorList>
            <consortium name="Lawrence Berkeley National Laboratory"/>
            <person name="Harder C.B."/>
            <person name="Miyauchi S."/>
            <person name="Viragh M."/>
            <person name="Kuo A."/>
            <person name="Thoen E."/>
            <person name="Andreopoulos B."/>
            <person name="Lu D."/>
            <person name="Skrede I."/>
            <person name="Drula E."/>
            <person name="Henrissat B."/>
            <person name="Morin E."/>
            <person name="Kohler A."/>
            <person name="Barry K."/>
            <person name="LaButti K."/>
            <person name="Morin E."/>
            <person name="Salamov A."/>
            <person name="Lipzen A."/>
            <person name="Mereny Z."/>
            <person name="Hegedus B."/>
            <person name="Baldrian P."/>
            <person name="Stursova M."/>
            <person name="Weitz H."/>
            <person name="Taylor A."/>
            <person name="Grigoriev I.V."/>
            <person name="Nagy L.G."/>
            <person name="Martin F."/>
            <person name="Kauserud H."/>
        </authorList>
    </citation>
    <scope>NUCLEOTIDE SEQUENCE</scope>
    <source>
        <strain evidence="2">CBHHK200</strain>
    </source>
</reference>
<dbReference type="AlphaFoldDB" id="A0AAD6SJ19"/>